<proteinExistence type="predicted"/>
<keyword evidence="2" id="KW-1185">Reference proteome</keyword>
<dbReference type="Proteomes" id="UP000244731">
    <property type="component" value="Unassembled WGS sequence"/>
</dbReference>
<comment type="caution">
    <text evidence="1">The sequence shown here is derived from an EMBL/GenBank/DDBJ whole genome shotgun (WGS) entry which is preliminary data.</text>
</comment>
<evidence type="ECO:0000313" key="2">
    <source>
        <dbReference type="Proteomes" id="UP000244731"/>
    </source>
</evidence>
<accession>A0ABX5JZW1</accession>
<dbReference type="RefSeq" id="WP_032968243.1">
    <property type="nucleotide sequence ID" value="NC_023032.1"/>
</dbReference>
<protein>
    <submittedName>
        <fullName evidence="1">Glyoxalase/bleomycin resistance/dioxygenase family protein</fullName>
    </submittedName>
</protein>
<dbReference type="Gene3D" id="3.10.180.10">
    <property type="entry name" value="2,3-Dihydroxybiphenyl 1,2-Dioxygenase, domain 1"/>
    <property type="match status" value="1"/>
</dbReference>
<dbReference type="InterPro" id="IPR029068">
    <property type="entry name" value="Glyas_Bleomycin-R_OHBP_Dase"/>
</dbReference>
<dbReference type="EMBL" id="MSAC01000054">
    <property type="protein sequence ID" value="PUX02932.1"/>
    <property type="molecule type" value="Genomic_DNA"/>
</dbReference>
<sequence length="149" mass="16309">MNKLPGVDVLFVAGFGPVSLSTSASAAFYIDALGLPLKPLEGNNDYLLAEEGALNGVAHFAVWPLAQAASACFGVAQWPAQMPVPQGWIEYEVDNLETATRKLRELGYDLLVENREEPWGQTVTRLLSPEGLLTGLTVTPWLRQQEQKR</sequence>
<dbReference type="SUPFAM" id="SSF54593">
    <property type="entry name" value="Glyoxalase/Bleomycin resistance protein/Dihydroxybiphenyl dioxygenase"/>
    <property type="match status" value="1"/>
</dbReference>
<name>A0ABX5JZW1_9ENTR</name>
<gene>
    <name evidence="1" type="ORF">AUM46_16260</name>
</gene>
<dbReference type="GeneID" id="45715329"/>
<organism evidence="1 2">
    <name type="scientific">Cronobacter malonaticus</name>
    <dbReference type="NCBI Taxonomy" id="413503"/>
    <lineage>
        <taxon>Bacteria</taxon>
        <taxon>Pseudomonadati</taxon>
        <taxon>Pseudomonadota</taxon>
        <taxon>Gammaproteobacteria</taxon>
        <taxon>Enterobacterales</taxon>
        <taxon>Enterobacteriaceae</taxon>
        <taxon>Cronobacter</taxon>
    </lineage>
</organism>
<reference evidence="1 2" key="1">
    <citation type="submission" date="2016-12" db="EMBL/GenBank/DDBJ databases">
        <title>Analysis of the Molecular Diversity Among Cronobacter Species Isolated from Filth Flies Using a Pan Genomic DNA Microarray.</title>
        <authorList>
            <person name="Pava-Ripoll M."/>
            <person name="Tall B."/>
            <person name="Farber J."/>
            <person name="Fanning S."/>
            <person name="Lehner A."/>
            <person name="Stephan R."/>
            <person name="Pagotto F."/>
            <person name="Iverson C."/>
            <person name="Ziobro G."/>
            <person name="Miller A."/>
            <person name="Pearson R."/>
            <person name="Yan Q."/>
            <person name="Kim M."/>
            <person name="Jeong S."/>
            <person name="Park J."/>
            <person name="Jun S."/>
            <person name="Choi H."/>
            <person name="Chung T."/>
            <person name="Yoo Y."/>
            <person name="Park E."/>
            <person name="Hwang S."/>
            <person name="Lee B."/>
            <person name="Sathyamoorthy V."/>
            <person name="Carter L."/>
            <person name="Mammel M."/>
            <person name="Jackson S."/>
            <person name="Kothary M."/>
            <person name="Patel I."/>
            <person name="Grim C."/>
            <person name="Gopinath G."/>
            <person name="Gangiredla J."/>
            <person name="Chase H."/>
        </authorList>
    </citation>
    <scope>NUCLEOTIDE SEQUENCE [LARGE SCALE GENOMIC DNA]</scope>
    <source>
        <strain evidence="1 2">MOD1-Md25g</strain>
    </source>
</reference>
<evidence type="ECO:0000313" key="1">
    <source>
        <dbReference type="EMBL" id="PUX02932.1"/>
    </source>
</evidence>